<name>G7EAB6_MIXOS</name>
<evidence type="ECO:0000313" key="5">
    <source>
        <dbReference type="Proteomes" id="UP000009131"/>
    </source>
</evidence>
<reference evidence="4 5" key="2">
    <citation type="journal article" date="2012" name="Open Biol.">
        <title>Characteristics of nucleosomes and linker DNA regions on the genome of the basidiomycete Mixia osmundae revealed by mono- and dinucleosome mapping.</title>
        <authorList>
            <person name="Nishida H."/>
            <person name="Kondo S."/>
            <person name="Matsumoto T."/>
            <person name="Suzuki Y."/>
            <person name="Yoshikawa H."/>
            <person name="Taylor T.D."/>
            <person name="Sugiyama J."/>
        </authorList>
    </citation>
    <scope>NUCLEOTIDE SEQUENCE [LARGE SCALE GENOMIC DNA]</scope>
    <source>
        <strain evidence="5">CBS 9802 / IAM 14324 / JCM 22182 / KY 12970</strain>
    </source>
</reference>
<dbReference type="HOGENOM" id="CLU_084839_0_0_1"/>
<dbReference type="InterPro" id="IPR048364">
    <property type="entry name" value="Hikeshi-like_C"/>
</dbReference>
<dbReference type="InParanoid" id="G7EAB6"/>
<dbReference type="GO" id="GO:0006606">
    <property type="term" value="P:protein import into nucleus"/>
    <property type="evidence" value="ECO:0007669"/>
    <property type="project" value="TreeGrafter"/>
</dbReference>
<accession>G7EAB6</accession>
<dbReference type="Pfam" id="PF05603">
    <property type="entry name" value="Hikeshi-like_N"/>
    <property type="match status" value="1"/>
</dbReference>
<protein>
    <submittedName>
        <fullName evidence="4">Uncharacterized protein</fullName>
    </submittedName>
</protein>
<organism evidence="4 5">
    <name type="scientific">Mixia osmundae (strain CBS 9802 / IAM 14324 / JCM 22182 / KY 12970)</name>
    <dbReference type="NCBI Taxonomy" id="764103"/>
    <lineage>
        <taxon>Eukaryota</taxon>
        <taxon>Fungi</taxon>
        <taxon>Dikarya</taxon>
        <taxon>Basidiomycota</taxon>
        <taxon>Pucciniomycotina</taxon>
        <taxon>Mixiomycetes</taxon>
        <taxon>Mixiales</taxon>
        <taxon>Mixiaceae</taxon>
        <taxon>Mixia</taxon>
    </lineage>
</organism>
<comment type="caution">
    <text evidence="4">The sequence shown here is derived from an EMBL/GenBank/DDBJ whole genome shotgun (WGS) entry which is preliminary data.</text>
</comment>
<dbReference type="InterPro" id="IPR008493">
    <property type="entry name" value="Hikeshi-like_N"/>
</dbReference>
<dbReference type="InterPro" id="IPR031318">
    <property type="entry name" value="OPI10"/>
</dbReference>
<dbReference type="GO" id="GO:0005829">
    <property type="term" value="C:cytosol"/>
    <property type="evidence" value="ECO:0007669"/>
    <property type="project" value="TreeGrafter"/>
</dbReference>
<dbReference type="GO" id="GO:0005634">
    <property type="term" value="C:nucleus"/>
    <property type="evidence" value="ECO:0007669"/>
    <property type="project" value="TreeGrafter"/>
</dbReference>
<gene>
    <name evidence="4" type="primary">Mo06479</name>
    <name evidence="4" type="ORF">E5Q_06479</name>
</gene>
<dbReference type="AlphaFoldDB" id="G7EAB6"/>
<dbReference type="STRING" id="764103.G7EAB6"/>
<keyword evidence="5" id="KW-1185">Reference proteome</keyword>
<dbReference type="FunCoup" id="G7EAB6">
    <property type="interactions" value="305"/>
</dbReference>
<dbReference type="OrthoDB" id="10248398at2759"/>
<dbReference type="PANTHER" id="PTHR12925:SF0">
    <property type="entry name" value="PROTEIN HIKESHI"/>
    <property type="match status" value="1"/>
</dbReference>
<evidence type="ECO:0000259" key="3">
    <source>
        <dbReference type="Pfam" id="PF21057"/>
    </source>
</evidence>
<sequence>MFSLVVAGRLPQTNLQQVDATRFLFQVPEASSVNHLVVFLSTQPFPPGYGATVHFNLPGKDTWQLLGKLSNDKPSAIFRLKAITASTLTASQGLAFASATAVDTLNIGIQCEPLEQIEADLTAAEARPHASQEASAAMPTDEPSQSLALVTRTAPTEAVDPLLMAAGKLAKNLFTYLSSFSQSDAPHYFSLADVERWYRNVEQKLRNGGMAWLQAQD</sequence>
<dbReference type="EMBL" id="BABT02000234">
    <property type="protein sequence ID" value="GAA99776.1"/>
    <property type="molecule type" value="Genomic_DNA"/>
</dbReference>
<dbReference type="Proteomes" id="UP000009131">
    <property type="component" value="Unassembled WGS sequence"/>
</dbReference>
<dbReference type="GO" id="GO:0061608">
    <property type="term" value="F:nuclear import signal receptor activity"/>
    <property type="evidence" value="ECO:0007669"/>
    <property type="project" value="TreeGrafter"/>
</dbReference>
<dbReference type="OMA" id="QVDETHC"/>
<dbReference type="Pfam" id="PF21057">
    <property type="entry name" value="Hikeshi-like_C"/>
    <property type="match status" value="1"/>
</dbReference>
<feature type="domain" description="Hikeshi-like N-terminal" evidence="2">
    <location>
        <begin position="5"/>
        <end position="126"/>
    </location>
</feature>
<reference evidence="4 5" key="1">
    <citation type="journal article" date="2011" name="J. Gen. Appl. Microbiol.">
        <title>Draft genome sequencing of the enigmatic basidiomycete Mixia osmundae.</title>
        <authorList>
            <person name="Nishida H."/>
            <person name="Nagatsuka Y."/>
            <person name="Sugiyama J."/>
        </authorList>
    </citation>
    <scope>NUCLEOTIDE SEQUENCE [LARGE SCALE GENOMIC DNA]</scope>
    <source>
        <strain evidence="5">CBS 9802 / IAM 14324 / JCM 22182 / KY 12970</strain>
    </source>
</reference>
<evidence type="ECO:0000313" key="4">
    <source>
        <dbReference type="EMBL" id="GAA99776.1"/>
    </source>
</evidence>
<feature type="domain" description="Hikeshi-like C-terminal" evidence="3">
    <location>
        <begin position="162"/>
        <end position="214"/>
    </location>
</feature>
<evidence type="ECO:0000256" key="1">
    <source>
        <dbReference type="ARBA" id="ARBA00006623"/>
    </source>
</evidence>
<dbReference type="eggNOG" id="KOG4067">
    <property type="taxonomic scope" value="Eukaryota"/>
</dbReference>
<proteinExistence type="inferred from homology"/>
<comment type="similarity">
    <text evidence="1">Belongs to the OPI10 family.</text>
</comment>
<dbReference type="PANTHER" id="PTHR12925">
    <property type="entry name" value="HIKESHI FAMILY MEMBER"/>
    <property type="match status" value="1"/>
</dbReference>
<evidence type="ECO:0000259" key="2">
    <source>
        <dbReference type="Pfam" id="PF05603"/>
    </source>
</evidence>
<dbReference type="RefSeq" id="XP_014566374.1">
    <property type="nucleotide sequence ID" value="XM_014710888.1"/>
</dbReference>